<evidence type="ECO:0008006" key="3">
    <source>
        <dbReference type="Google" id="ProtNLM"/>
    </source>
</evidence>
<dbReference type="SUPFAM" id="SSF53633">
    <property type="entry name" value="Carbamate kinase-like"/>
    <property type="match status" value="1"/>
</dbReference>
<dbReference type="EMBL" id="PFBW01000198">
    <property type="protein sequence ID" value="PIR77024.1"/>
    <property type="molecule type" value="Genomic_DNA"/>
</dbReference>
<dbReference type="Gene3D" id="3.40.1160.10">
    <property type="entry name" value="Acetylglutamate kinase-like"/>
    <property type="match status" value="1"/>
</dbReference>
<sequence length="59" mass="6327">EPVTHFSHMTATDFLLLHERTGATVVHPVAVEIAVCYCVPVQVCSTFDPGGNFTTIVPA</sequence>
<comment type="caution">
    <text evidence="1">The sequence shown here is derived from an EMBL/GenBank/DDBJ whole genome shotgun (WGS) entry which is preliminary data.</text>
</comment>
<organism evidence="1 2">
    <name type="scientific">Candidatus Magasanikbacteria bacterium CG10_big_fil_rev_8_21_14_0_10_38_6</name>
    <dbReference type="NCBI Taxonomy" id="1974647"/>
    <lineage>
        <taxon>Bacteria</taxon>
        <taxon>Candidatus Magasanikiibacteriota</taxon>
    </lineage>
</organism>
<evidence type="ECO:0000313" key="2">
    <source>
        <dbReference type="Proteomes" id="UP000228528"/>
    </source>
</evidence>
<name>A0A2M6NZY6_9BACT</name>
<feature type="non-terminal residue" evidence="1">
    <location>
        <position position="1"/>
    </location>
</feature>
<evidence type="ECO:0000313" key="1">
    <source>
        <dbReference type="EMBL" id="PIR77024.1"/>
    </source>
</evidence>
<gene>
    <name evidence="1" type="ORF">COU30_04675</name>
</gene>
<accession>A0A2M6NZY6</accession>
<proteinExistence type="predicted"/>
<dbReference type="AlphaFoldDB" id="A0A2M6NZY6"/>
<dbReference type="InterPro" id="IPR036393">
    <property type="entry name" value="AceGlu_kinase-like_sf"/>
</dbReference>
<protein>
    <recommendedName>
        <fullName evidence="3">Aspartate kinase</fullName>
    </recommendedName>
</protein>
<reference evidence="2" key="1">
    <citation type="submission" date="2017-09" db="EMBL/GenBank/DDBJ databases">
        <title>Depth-based differentiation of microbial function through sediment-hosted aquifers and enrichment of novel symbionts in the deep terrestrial subsurface.</title>
        <authorList>
            <person name="Probst A.J."/>
            <person name="Ladd B."/>
            <person name="Jarett J.K."/>
            <person name="Geller-Mcgrath D.E."/>
            <person name="Sieber C.M.K."/>
            <person name="Emerson J.B."/>
            <person name="Anantharaman K."/>
            <person name="Thomas B.C."/>
            <person name="Malmstrom R."/>
            <person name="Stieglmeier M."/>
            <person name="Klingl A."/>
            <person name="Woyke T."/>
            <person name="Ryan C.M."/>
            <person name="Banfield J.F."/>
        </authorList>
    </citation>
    <scope>NUCLEOTIDE SEQUENCE [LARGE SCALE GENOMIC DNA]</scope>
</reference>
<dbReference type="Proteomes" id="UP000228528">
    <property type="component" value="Unassembled WGS sequence"/>
</dbReference>